<dbReference type="AlphaFoldDB" id="V4LG99"/>
<dbReference type="GO" id="GO:0003677">
    <property type="term" value="F:DNA binding"/>
    <property type="evidence" value="ECO:0007669"/>
    <property type="project" value="UniProtKB-KW"/>
</dbReference>
<dbReference type="GO" id="GO:0005634">
    <property type="term" value="C:nucleus"/>
    <property type="evidence" value="ECO:0007669"/>
    <property type="project" value="UniProtKB-SubCell"/>
</dbReference>
<dbReference type="CDD" id="cd10017">
    <property type="entry name" value="B3_DNA"/>
    <property type="match status" value="1"/>
</dbReference>
<sequence length="184" mass="21172">MVYTENSRPSSSTTPRTLDLFPTQPGDLARVVSSADDRVVSLAHLRNNLTEAAARNILTLSTIPRWVIKKTLTRSDVAKSQTRLLIPMQSVNEHIRKYLMNDKIGMIEDEDSKGWIVNVYDTDTHSTHTLCLKKWNSTGSYVLKKNWRKDFVIRRNLQEGHEIGILWNPTEERLNFCVFPPPDH</sequence>
<dbReference type="OrthoDB" id="1060471at2759"/>
<dbReference type="InterPro" id="IPR015300">
    <property type="entry name" value="DNA-bd_pseudobarrel_sf"/>
</dbReference>
<dbReference type="Gramene" id="ESQ49510">
    <property type="protein sequence ID" value="ESQ49510"/>
    <property type="gene ID" value="EUTSA_v10022244mg"/>
</dbReference>
<comment type="subcellular location">
    <subcellularLocation>
        <location evidence="1">Nucleus</location>
    </subcellularLocation>
</comment>
<keyword evidence="4" id="KW-0804">Transcription</keyword>
<dbReference type="PANTHER" id="PTHR34269">
    <property type="entry name" value="TRANSCRIPTION FACTOR B3-DOMAIN FAMILY-RELATED"/>
    <property type="match status" value="1"/>
</dbReference>
<keyword evidence="2" id="KW-0805">Transcription regulation</keyword>
<dbReference type="InterPro" id="IPR051442">
    <property type="entry name" value="B3_domain"/>
</dbReference>
<dbReference type="EMBL" id="KI517408">
    <property type="protein sequence ID" value="ESQ49510.1"/>
    <property type="molecule type" value="Genomic_DNA"/>
</dbReference>
<evidence type="ECO:0008006" key="8">
    <source>
        <dbReference type="Google" id="ProtNLM"/>
    </source>
</evidence>
<evidence type="ECO:0000256" key="1">
    <source>
        <dbReference type="ARBA" id="ARBA00004123"/>
    </source>
</evidence>
<evidence type="ECO:0000313" key="6">
    <source>
        <dbReference type="EMBL" id="ESQ49510.1"/>
    </source>
</evidence>
<reference evidence="6 7" key="1">
    <citation type="journal article" date="2013" name="Front. Plant Sci.">
        <title>The Reference Genome of the Halophytic Plant Eutrema salsugineum.</title>
        <authorList>
            <person name="Yang R."/>
            <person name="Jarvis D.E."/>
            <person name="Chen H."/>
            <person name="Beilstein M.A."/>
            <person name="Grimwood J."/>
            <person name="Jenkins J."/>
            <person name="Shu S."/>
            <person name="Prochnik S."/>
            <person name="Xin M."/>
            <person name="Ma C."/>
            <person name="Schmutz J."/>
            <person name="Wing R.A."/>
            <person name="Mitchell-Olds T."/>
            <person name="Schumaker K.S."/>
            <person name="Wang X."/>
        </authorList>
    </citation>
    <scope>NUCLEOTIDE SEQUENCE [LARGE SCALE GENOMIC DNA]</scope>
</reference>
<dbReference type="Pfam" id="PF03754">
    <property type="entry name" value="At2g31720-like"/>
    <property type="match status" value="1"/>
</dbReference>
<dbReference type="Proteomes" id="UP000030689">
    <property type="component" value="Unassembled WGS sequence"/>
</dbReference>
<dbReference type="InterPro" id="IPR005508">
    <property type="entry name" value="At2g31720-like"/>
</dbReference>
<dbReference type="OMA" id="TIPRWVI"/>
<dbReference type="InterPro" id="IPR003340">
    <property type="entry name" value="B3_DNA-bd"/>
</dbReference>
<gene>
    <name evidence="6" type="ORF">EUTSA_v10022244mg</name>
</gene>
<accession>V4LG99</accession>
<evidence type="ECO:0000256" key="5">
    <source>
        <dbReference type="ARBA" id="ARBA00023242"/>
    </source>
</evidence>
<keyword evidence="5" id="KW-0539">Nucleus</keyword>
<organism evidence="6 7">
    <name type="scientific">Eutrema salsugineum</name>
    <name type="common">Saltwater cress</name>
    <name type="synonym">Sisymbrium salsugineum</name>
    <dbReference type="NCBI Taxonomy" id="72664"/>
    <lineage>
        <taxon>Eukaryota</taxon>
        <taxon>Viridiplantae</taxon>
        <taxon>Streptophyta</taxon>
        <taxon>Embryophyta</taxon>
        <taxon>Tracheophyta</taxon>
        <taxon>Spermatophyta</taxon>
        <taxon>Magnoliopsida</taxon>
        <taxon>eudicotyledons</taxon>
        <taxon>Gunneridae</taxon>
        <taxon>Pentapetalae</taxon>
        <taxon>rosids</taxon>
        <taxon>malvids</taxon>
        <taxon>Brassicales</taxon>
        <taxon>Brassicaceae</taxon>
        <taxon>Eutremeae</taxon>
        <taxon>Eutrema</taxon>
    </lineage>
</organism>
<evidence type="ECO:0000313" key="7">
    <source>
        <dbReference type="Proteomes" id="UP000030689"/>
    </source>
</evidence>
<evidence type="ECO:0000256" key="4">
    <source>
        <dbReference type="ARBA" id="ARBA00023163"/>
    </source>
</evidence>
<protein>
    <recommendedName>
        <fullName evidence="8">TF-B3 domain-containing protein</fullName>
    </recommendedName>
</protein>
<keyword evidence="7" id="KW-1185">Reference proteome</keyword>
<keyword evidence="3" id="KW-0238">DNA-binding</keyword>
<dbReference type="KEGG" id="eus:EUTSA_v10022244mg"/>
<dbReference type="SUPFAM" id="SSF101936">
    <property type="entry name" value="DNA-binding pseudobarrel domain"/>
    <property type="match status" value="1"/>
</dbReference>
<evidence type="ECO:0000256" key="3">
    <source>
        <dbReference type="ARBA" id="ARBA00023125"/>
    </source>
</evidence>
<name>V4LG99_EUTSA</name>
<proteinExistence type="predicted"/>
<dbReference type="PANTHER" id="PTHR34269:SF11">
    <property type="entry name" value="B3 DOMAIN PROTEIN"/>
    <property type="match status" value="1"/>
</dbReference>
<dbReference type="eggNOG" id="ENOG502S55S">
    <property type="taxonomic scope" value="Eukaryota"/>
</dbReference>
<evidence type="ECO:0000256" key="2">
    <source>
        <dbReference type="ARBA" id="ARBA00023015"/>
    </source>
</evidence>
<dbReference type="Gene3D" id="2.40.330.10">
    <property type="entry name" value="DNA-binding pseudobarrel domain"/>
    <property type="match status" value="1"/>
</dbReference>